<accession>A0AAD5J1L9</accession>
<gene>
    <name evidence="3" type="ORF">LWI28_025314</name>
</gene>
<dbReference type="Proteomes" id="UP001064489">
    <property type="component" value="Chromosome 4"/>
</dbReference>
<feature type="domain" description="F-box" evidence="1">
    <location>
        <begin position="21"/>
        <end position="53"/>
    </location>
</feature>
<dbReference type="Pfam" id="PF03478">
    <property type="entry name" value="Beta-prop_KIB1-4"/>
    <property type="match status" value="1"/>
</dbReference>
<dbReference type="PANTHER" id="PTHR45463">
    <property type="entry name" value="OS09G0392200 PROTEIN"/>
    <property type="match status" value="1"/>
</dbReference>
<reference evidence="3" key="1">
    <citation type="journal article" date="2022" name="Plant J.">
        <title>Strategies of tolerance reflected in two North American maple genomes.</title>
        <authorList>
            <person name="McEvoy S.L."/>
            <person name="Sezen U.U."/>
            <person name="Trouern-Trend A."/>
            <person name="McMahon S.M."/>
            <person name="Schaberg P.G."/>
            <person name="Yang J."/>
            <person name="Wegrzyn J.L."/>
            <person name="Swenson N.G."/>
        </authorList>
    </citation>
    <scope>NUCLEOTIDE SEQUENCE</scope>
    <source>
        <strain evidence="3">91603</strain>
    </source>
</reference>
<evidence type="ECO:0000313" key="3">
    <source>
        <dbReference type="EMBL" id="KAI9182431.1"/>
    </source>
</evidence>
<reference evidence="3" key="2">
    <citation type="submission" date="2023-02" db="EMBL/GenBank/DDBJ databases">
        <authorList>
            <person name="Swenson N.G."/>
            <person name="Wegrzyn J.L."/>
            <person name="Mcevoy S.L."/>
        </authorList>
    </citation>
    <scope>NUCLEOTIDE SEQUENCE</scope>
    <source>
        <strain evidence="3">91603</strain>
        <tissue evidence="3">Leaf</tissue>
    </source>
</reference>
<comment type="caution">
    <text evidence="3">The sequence shown here is derived from an EMBL/GenBank/DDBJ whole genome shotgun (WGS) entry which is preliminary data.</text>
</comment>
<keyword evidence="4" id="KW-1185">Reference proteome</keyword>
<evidence type="ECO:0008006" key="5">
    <source>
        <dbReference type="Google" id="ProtNLM"/>
    </source>
</evidence>
<sequence>MDLTRLSTKRCKQHKHQVRDWSGLPVGLVKTISDNLSLYDYLCFGKVCKSWRSYQEETLQRNRRSCGFPWLVMAKEIEAQTLSCISFVEKNKLWQLELPTSSGGLIVGCIKDWLMIVKSVCKSTKIRISLLNPFTRSEVVLPATFNVKNKLMFSGDPGKQNCVYILYNSTSFDVWIPEAKDWFQCGSDEYVSDEYIDNLICFKGCFYLLTNEYNIRVLDAAYVYSTLQTQGYEK</sequence>
<proteinExistence type="predicted"/>
<dbReference type="SUPFAM" id="SSF81383">
    <property type="entry name" value="F-box domain"/>
    <property type="match status" value="1"/>
</dbReference>
<protein>
    <recommendedName>
        <fullName evidence="5">F-box domain-containing protein</fullName>
    </recommendedName>
</protein>
<dbReference type="InterPro" id="IPR001810">
    <property type="entry name" value="F-box_dom"/>
</dbReference>
<dbReference type="InterPro" id="IPR036047">
    <property type="entry name" value="F-box-like_dom_sf"/>
</dbReference>
<evidence type="ECO:0000259" key="1">
    <source>
        <dbReference type="Pfam" id="PF00646"/>
    </source>
</evidence>
<dbReference type="Pfam" id="PF00646">
    <property type="entry name" value="F-box"/>
    <property type="match status" value="1"/>
</dbReference>
<dbReference type="AlphaFoldDB" id="A0AAD5J1L9"/>
<dbReference type="InterPro" id="IPR005174">
    <property type="entry name" value="KIB1-4_b-propeller"/>
</dbReference>
<dbReference type="EMBL" id="JAJSOW010000101">
    <property type="protein sequence ID" value="KAI9182431.1"/>
    <property type="molecule type" value="Genomic_DNA"/>
</dbReference>
<evidence type="ECO:0000313" key="4">
    <source>
        <dbReference type="Proteomes" id="UP001064489"/>
    </source>
</evidence>
<evidence type="ECO:0000259" key="2">
    <source>
        <dbReference type="Pfam" id="PF03478"/>
    </source>
</evidence>
<dbReference type="PANTHER" id="PTHR45463:SF8">
    <property type="entry name" value="OS09G0392200 PROTEIN"/>
    <property type="match status" value="1"/>
</dbReference>
<organism evidence="3 4">
    <name type="scientific">Acer negundo</name>
    <name type="common">Box elder</name>
    <dbReference type="NCBI Taxonomy" id="4023"/>
    <lineage>
        <taxon>Eukaryota</taxon>
        <taxon>Viridiplantae</taxon>
        <taxon>Streptophyta</taxon>
        <taxon>Embryophyta</taxon>
        <taxon>Tracheophyta</taxon>
        <taxon>Spermatophyta</taxon>
        <taxon>Magnoliopsida</taxon>
        <taxon>eudicotyledons</taxon>
        <taxon>Gunneridae</taxon>
        <taxon>Pentapetalae</taxon>
        <taxon>rosids</taxon>
        <taxon>malvids</taxon>
        <taxon>Sapindales</taxon>
        <taxon>Sapindaceae</taxon>
        <taxon>Hippocastanoideae</taxon>
        <taxon>Acereae</taxon>
        <taxon>Acer</taxon>
    </lineage>
</organism>
<feature type="domain" description="KIB1-4 beta-propeller" evidence="2">
    <location>
        <begin position="89"/>
        <end position="221"/>
    </location>
</feature>
<name>A0AAD5J1L9_ACENE</name>